<sequence>EAALRDDCGFIGHLPYWNWELDWEDVTKAPVWGGQHSFGSNGNPKSGESIVKGYCATDGPFQNFKIPYLDEEYYPHCLSRGFATREELATQAEMLRPERIERLMGMSNYNSFNLGLEDGPHVAIPRSIRGDFSMQTAPSDPVFFLHHTQLGRLWWKWQRAEYVGHKMRYEGLTAHKSTERASTNDLLSMGGLAADAQVSRILDTEGGFLCYRY</sequence>
<dbReference type="InterPro" id="IPR050316">
    <property type="entry name" value="Tyrosinase/Hemocyanin"/>
</dbReference>
<dbReference type="Gene3D" id="1.10.1280.10">
    <property type="entry name" value="Di-copper center containing domain from catechol oxidase"/>
    <property type="match status" value="1"/>
</dbReference>
<dbReference type="InterPro" id="IPR002227">
    <property type="entry name" value="Tyrosinase_Cu-bd"/>
</dbReference>
<keyword evidence="1" id="KW-0479">Metal-binding</keyword>
<name>A0A8E2JUZ8_9PEZI</name>
<dbReference type="EMBL" id="KV749235">
    <property type="protein sequence ID" value="OCL10473.1"/>
    <property type="molecule type" value="Genomic_DNA"/>
</dbReference>
<organism evidence="4 5">
    <name type="scientific">Glonium stellatum</name>
    <dbReference type="NCBI Taxonomy" id="574774"/>
    <lineage>
        <taxon>Eukaryota</taxon>
        <taxon>Fungi</taxon>
        <taxon>Dikarya</taxon>
        <taxon>Ascomycota</taxon>
        <taxon>Pezizomycotina</taxon>
        <taxon>Dothideomycetes</taxon>
        <taxon>Pleosporomycetidae</taxon>
        <taxon>Gloniales</taxon>
        <taxon>Gloniaceae</taxon>
        <taxon>Glonium</taxon>
    </lineage>
</organism>
<feature type="domain" description="Tyrosinase copper-binding" evidence="3">
    <location>
        <begin position="1"/>
        <end position="159"/>
    </location>
</feature>
<evidence type="ECO:0000259" key="3">
    <source>
        <dbReference type="Pfam" id="PF00264"/>
    </source>
</evidence>
<dbReference type="Pfam" id="PF00264">
    <property type="entry name" value="Tyrosinase"/>
    <property type="match status" value="1"/>
</dbReference>
<dbReference type="SUPFAM" id="SSF48056">
    <property type="entry name" value="Di-copper centre-containing domain"/>
    <property type="match status" value="1"/>
</dbReference>
<dbReference type="InterPro" id="IPR008922">
    <property type="entry name" value="Di-copper_centre_dom_sf"/>
</dbReference>
<dbReference type="PANTHER" id="PTHR11474:SF126">
    <property type="entry name" value="TYROSINASE-LIKE PROTEIN TYR-1-RELATED"/>
    <property type="match status" value="1"/>
</dbReference>
<feature type="non-terminal residue" evidence="4">
    <location>
        <position position="1"/>
    </location>
</feature>
<reference evidence="4 5" key="1">
    <citation type="journal article" date="2016" name="Nat. Commun.">
        <title>Ectomycorrhizal ecology is imprinted in the genome of the dominant symbiotic fungus Cenococcum geophilum.</title>
        <authorList>
            <consortium name="DOE Joint Genome Institute"/>
            <person name="Peter M."/>
            <person name="Kohler A."/>
            <person name="Ohm R.A."/>
            <person name="Kuo A."/>
            <person name="Krutzmann J."/>
            <person name="Morin E."/>
            <person name="Arend M."/>
            <person name="Barry K.W."/>
            <person name="Binder M."/>
            <person name="Choi C."/>
            <person name="Clum A."/>
            <person name="Copeland A."/>
            <person name="Grisel N."/>
            <person name="Haridas S."/>
            <person name="Kipfer T."/>
            <person name="LaButti K."/>
            <person name="Lindquist E."/>
            <person name="Lipzen A."/>
            <person name="Maire R."/>
            <person name="Meier B."/>
            <person name="Mihaltcheva S."/>
            <person name="Molinier V."/>
            <person name="Murat C."/>
            <person name="Poggeler S."/>
            <person name="Quandt C.A."/>
            <person name="Sperisen C."/>
            <person name="Tritt A."/>
            <person name="Tisserant E."/>
            <person name="Crous P.W."/>
            <person name="Henrissat B."/>
            <person name="Nehls U."/>
            <person name="Egli S."/>
            <person name="Spatafora J.W."/>
            <person name="Grigoriev I.V."/>
            <person name="Martin F.M."/>
        </authorList>
    </citation>
    <scope>NUCLEOTIDE SEQUENCE [LARGE SCALE GENOMIC DNA]</scope>
    <source>
        <strain evidence="4 5">CBS 207.34</strain>
    </source>
</reference>
<proteinExistence type="predicted"/>
<evidence type="ECO:0000313" key="4">
    <source>
        <dbReference type="EMBL" id="OCL10473.1"/>
    </source>
</evidence>
<dbReference type="OrthoDB" id="6132182at2759"/>
<dbReference type="GO" id="GO:0046872">
    <property type="term" value="F:metal ion binding"/>
    <property type="evidence" value="ECO:0007669"/>
    <property type="project" value="UniProtKB-KW"/>
</dbReference>
<dbReference type="GO" id="GO:0016491">
    <property type="term" value="F:oxidoreductase activity"/>
    <property type="evidence" value="ECO:0007669"/>
    <property type="project" value="InterPro"/>
</dbReference>
<evidence type="ECO:0000313" key="5">
    <source>
        <dbReference type="Proteomes" id="UP000250140"/>
    </source>
</evidence>
<keyword evidence="2" id="KW-0186">Copper</keyword>
<evidence type="ECO:0000256" key="1">
    <source>
        <dbReference type="ARBA" id="ARBA00022723"/>
    </source>
</evidence>
<dbReference type="PANTHER" id="PTHR11474">
    <property type="entry name" value="TYROSINASE FAMILY MEMBER"/>
    <property type="match status" value="1"/>
</dbReference>
<protein>
    <submittedName>
        <fullName evidence="4">Di-copper centre-containing protein</fullName>
    </submittedName>
</protein>
<evidence type="ECO:0000256" key="2">
    <source>
        <dbReference type="ARBA" id="ARBA00023008"/>
    </source>
</evidence>
<keyword evidence="5" id="KW-1185">Reference proteome</keyword>
<accession>A0A8E2JUZ8</accession>
<dbReference type="AlphaFoldDB" id="A0A8E2JUZ8"/>
<gene>
    <name evidence="4" type="ORF">AOQ84DRAFT_374883</name>
</gene>
<dbReference type="Proteomes" id="UP000250140">
    <property type="component" value="Unassembled WGS sequence"/>
</dbReference>